<dbReference type="InterPro" id="IPR007160">
    <property type="entry name" value="DUF362"/>
</dbReference>
<sequence length="441" mass="49737">MASRKPEMTKPRVVIQKAGGTPSLAVDRLMRRFPSVCHRLEECENVFIKVNAVYFHPHLHTSLSLIEAVVKFIKDMDPNKAIWLMENCSQGNFTRLCFSTVGIERIARSLRLHCLYLDEEKSVTATIGEGDTEREIRFPRILHEKLIENREKNFYLNMPVLKAHCQTQMTAGIKNQMGLLYDADKAKDHNFRLHQKLVNILKFIRPDFTLVDALKVLARGPMPPERFVKELLHEKDVIVGGEDTVAVDAVCAKILGHEPRDIKHVTLAAQQGLGVADLDKIELEGEMPPADGKIPWELRTHFPENLRVVVGKGGACYEGCLGHAEQVIELVVNETAAPTDFAGLPLTIVTGKGFEPGQIEGLQEPIILLGECANKELLETLREKYLSVESLNTCGRCDNILAEVSRLLNVHVFDLTPLSRLEIYRQYLTGRMHGLRYKIPR</sequence>
<reference evidence="2 3" key="1">
    <citation type="journal article" date="2017" name="ISME J.">
        <title>Energy and carbon metabolisms in a deep terrestrial subsurface fluid microbial community.</title>
        <authorList>
            <person name="Momper L."/>
            <person name="Jungbluth S.P."/>
            <person name="Lee M.D."/>
            <person name="Amend J.P."/>
        </authorList>
    </citation>
    <scope>NUCLEOTIDE SEQUENCE [LARGE SCALE GENOMIC DNA]</scope>
    <source>
        <strain evidence="2">SURF_17</strain>
    </source>
</reference>
<organism evidence="2 3">
    <name type="scientific">Candidatus Abyssobacteria bacterium SURF_17</name>
    <dbReference type="NCBI Taxonomy" id="2093361"/>
    <lineage>
        <taxon>Bacteria</taxon>
        <taxon>Pseudomonadati</taxon>
        <taxon>Candidatus Hydrogenedentota</taxon>
        <taxon>Candidatus Abyssobacteria</taxon>
    </lineage>
</organism>
<evidence type="ECO:0000259" key="1">
    <source>
        <dbReference type="Pfam" id="PF04015"/>
    </source>
</evidence>
<protein>
    <submittedName>
        <fullName evidence="2">DUF362 domain-containing protein</fullName>
    </submittedName>
</protein>
<dbReference type="Proteomes" id="UP000285961">
    <property type="component" value="Unassembled WGS sequence"/>
</dbReference>
<accession>A0A419F1B4</accession>
<dbReference type="Pfam" id="PF04015">
    <property type="entry name" value="DUF362"/>
    <property type="match status" value="1"/>
</dbReference>
<comment type="caution">
    <text evidence="2">The sequence shown here is derived from an EMBL/GenBank/DDBJ whole genome shotgun (WGS) entry which is preliminary data.</text>
</comment>
<feature type="domain" description="DUF362" evidence="1">
    <location>
        <begin position="46"/>
        <end position="253"/>
    </location>
</feature>
<evidence type="ECO:0000313" key="2">
    <source>
        <dbReference type="EMBL" id="RJP71651.1"/>
    </source>
</evidence>
<gene>
    <name evidence="2" type="ORF">C4532_07180</name>
</gene>
<dbReference type="AlphaFoldDB" id="A0A419F1B4"/>
<proteinExistence type="predicted"/>
<evidence type="ECO:0000313" key="3">
    <source>
        <dbReference type="Proteomes" id="UP000285961"/>
    </source>
</evidence>
<dbReference type="EMBL" id="QZKI01000056">
    <property type="protein sequence ID" value="RJP71651.1"/>
    <property type="molecule type" value="Genomic_DNA"/>
</dbReference>
<name>A0A419F1B4_9BACT</name>